<feature type="signal peptide" evidence="1">
    <location>
        <begin position="1"/>
        <end position="25"/>
    </location>
</feature>
<dbReference type="InterPro" id="IPR029063">
    <property type="entry name" value="SAM-dependent_MTases_sf"/>
</dbReference>
<reference evidence="3" key="1">
    <citation type="submission" date="2022-02" db="EMBL/GenBank/DDBJ databases">
        <authorList>
            <person name="Giguere J D."/>
        </authorList>
    </citation>
    <scope>NUCLEOTIDE SEQUENCE</scope>
    <source>
        <strain evidence="3">CCAP 1055/1</strain>
    </source>
</reference>
<dbReference type="PANTHER" id="PTHR43861">
    <property type="entry name" value="TRANS-ACONITATE 2-METHYLTRANSFERASE-RELATED"/>
    <property type="match status" value="1"/>
</dbReference>
<dbReference type="InterPro" id="IPR025714">
    <property type="entry name" value="Methyltranfer_dom"/>
</dbReference>
<dbReference type="EMBL" id="OU594943">
    <property type="protein sequence ID" value="CAG9284627.1"/>
    <property type="molecule type" value="Genomic_DNA"/>
</dbReference>
<dbReference type="CDD" id="cd02440">
    <property type="entry name" value="AdoMet_MTases"/>
    <property type="match status" value="1"/>
</dbReference>
<dbReference type="SUPFAM" id="SSF53335">
    <property type="entry name" value="S-adenosyl-L-methionine-dependent methyltransferases"/>
    <property type="match status" value="1"/>
</dbReference>
<feature type="domain" description="Methyltransferase" evidence="2">
    <location>
        <begin position="215"/>
        <end position="337"/>
    </location>
</feature>
<sequence length="378" mass="41573">MASRRSIPAALLLLLVAGLISTINGFSSRQMRSHSCANLTQCWSKGFGGEGRAGFGAKTPPAIKKANQRSAVKRAQKSYGGASAREIAQATQQKIENEMMNLPPHYQMATQLYQQLQTRNAHVADLTVLEQAGLSLQELDGAKRAQDKLERLYLEYDFSENDLHNVFQRITWDASADAKAAKAMLGEMPKEISDRVDRACSYVADGVLAAGPSGRCLDVGCGYGVLVPHLIESGIALSQIYGVDLSTEMIRNAREQHRGATFEAADFLEEYQDLNDEVGFDSIIFCCSLHDLPDLPRSLRKAASLLRSQGNLIVVHPQGASHVTKQMKSNPVMVKRGLPNAEELRAMKLEGLELQIEPTKEGSREELERGYLAVFRII</sequence>
<dbReference type="PANTHER" id="PTHR43861:SF1">
    <property type="entry name" value="TRANS-ACONITATE 2-METHYLTRANSFERASE"/>
    <property type="match status" value="1"/>
</dbReference>
<proteinExistence type="predicted"/>
<evidence type="ECO:0000256" key="1">
    <source>
        <dbReference type="SAM" id="SignalP"/>
    </source>
</evidence>
<evidence type="ECO:0000313" key="3">
    <source>
        <dbReference type="EMBL" id="CAG9284627.1"/>
    </source>
</evidence>
<name>A0A8J9S8E6_PHATR</name>
<accession>A0A8J9S8E6</accession>
<feature type="chain" id="PRO_5035431713" description="Methyltransferase domain-containing protein" evidence="1">
    <location>
        <begin position="26"/>
        <end position="378"/>
    </location>
</feature>
<dbReference type="AlphaFoldDB" id="A0A8J9S8E6"/>
<organism evidence="3">
    <name type="scientific">Phaeodactylum tricornutum</name>
    <name type="common">Diatom</name>
    <dbReference type="NCBI Taxonomy" id="2850"/>
    <lineage>
        <taxon>Eukaryota</taxon>
        <taxon>Sar</taxon>
        <taxon>Stramenopiles</taxon>
        <taxon>Ochrophyta</taxon>
        <taxon>Bacillariophyta</taxon>
        <taxon>Bacillariophyceae</taxon>
        <taxon>Bacillariophycidae</taxon>
        <taxon>Naviculales</taxon>
        <taxon>Phaeodactylaceae</taxon>
        <taxon>Phaeodactylum</taxon>
    </lineage>
</organism>
<dbReference type="OMA" id="IFCSALH"/>
<gene>
    <name evidence="3" type="ORF">PTTT1_LOCUS26535</name>
</gene>
<keyword evidence="1" id="KW-0732">Signal</keyword>
<evidence type="ECO:0000259" key="2">
    <source>
        <dbReference type="Pfam" id="PF13847"/>
    </source>
</evidence>
<dbReference type="Proteomes" id="UP000836788">
    <property type="component" value="Chromosome 2"/>
</dbReference>
<dbReference type="Gene3D" id="3.40.50.150">
    <property type="entry name" value="Vaccinia Virus protein VP39"/>
    <property type="match status" value="1"/>
</dbReference>
<dbReference type="Pfam" id="PF13847">
    <property type="entry name" value="Methyltransf_31"/>
    <property type="match status" value="1"/>
</dbReference>
<protein>
    <recommendedName>
        <fullName evidence="2">Methyltransferase domain-containing protein</fullName>
    </recommendedName>
</protein>